<accession>A0A3B0JHR7</accession>
<dbReference type="InterPro" id="IPR011993">
    <property type="entry name" value="PH-like_dom_sf"/>
</dbReference>
<keyword evidence="3" id="KW-0812">Transmembrane</keyword>
<dbReference type="Proteomes" id="UP000268350">
    <property type="component" value="Unassembled WGS sequence"/>
</dbReference>
<dbReference type="OMA" id="QHFPTKK"/>
<evidence type="ECO:0000256" key="1">
    <source>
        <dbReference type="ARBA" id="ARBA00022658"/>
    </source>
</evidence>
<dbReference type="Gene3D" id="2.30.29.30">
    <property type="entry name" value="Pleckstrin-homology domain (PH domain)/Phosphotyrosine-binding domain (PTB)"/>
    <property type="match status" value="1"/>
</dbReference>
<dbReference type="GO" id="GO:0005085">
    <property type="term" value="F:guanyl-nucleotide exchange factor activity"/>
    <property type="evidence" value="ECO:0007669"/>
    <property type="project" value="UniProtKB-KW"/>
</dbReference>
<dbReference type="InterPro" id="IPR035899">
    <property type="entry name" value="DBL_dom_sf"/>
</dbReference>
<evidence type="ECO:0000313" key="5">
    <source>
        <dbReference type="EMBL" id="SPP74930.1"/>
    </source>
</evidence>
<feature type="compositionally biased region" description="Low complexity" evidence="2">
    <location>
        <begin position="61"/>
        <end position="80"/>
    </location>
</feature>
<dbReference type="Pfam" id="PF00621">
    <property type="entry name" value="RhoGEF"/>
    <property type="match status" value="1"/>
</dbReference>
<sequence length="521" mass="59390">MELFNWFDLISVTLTFLVILLVQVLNVYLHILDDNSAGGAKTIDVVDKALEREPVMVLEAPNTPNTPNTPNRNSTSTPTTLSKNGKLEKQTSLLDSDSGISLSSMYTSATTATTAAATANSSPTHRTPNGFLSHTLSFETLGDEYHEDEDTLSLENLFPCDQTEIYASRKISFIIDELIQTEVNYVNNLKKGLANYGSLDTIDELPEGLRGEQRQQLLLGNVSEILELHEREILPLMLRNQRDLKGLFDEFAAHFEKNNFYCYVSFTMGKKSSMQLRQEHREWLQTYQSTIKDKLGIDSFLVQPIQRLTRYPLLLQQFISEFYKSGISCKPVLSSVCKLETRMRRALDVVNQAEEIPNIDELHELDLLQLGNFRRATEFDAQHFPTRKKYRAKIFLFDRCLVCTEVRKKRLAYRQHYHWEHVELQRPLEGSASNANKIINLLVKQQDKDKPGSGASASGSGKREEFSFVAAEASVVKQWLHATHKIIEIARNEHAQRNTFSLPMDLVLGVGLAIWLIWQYL</sequence>
<feature type="transmembrane region" description="Helical" evidence="3">
    <location>
        <begin position="6"/>
        <end position="29"/>
    </location>
</feature>
<evidence type="ECO:0000259" key="4">
    <source>
        <dbReference type="PROSITE" id="PS50010"/>
    </source>
</evidence>
<evidence type="ECO:0000256" key="2">
    <source>
        <dbReference type="SAM" id="MobiDB-lite"/>
    </source>
</evidence>
<keyword evidence="6" id="KW-1185">Reference proteome</keyword>
<dbReference type="OrthoDB" id="6152532at2759"/>
<feature type="region of interest" description="Disordered" evidence="2">
    <location>
        <begin position="57"/>
        <end position="88"/>
    </location>
</feature>
<dbReference type="AlphaFoldDB" id="A0A3B0JHR7"/>
<evidence type="ECO:0000313" key="6">
    <source>
        <dbReference type="Proteomes" id="UP000268350"/>
    </source>
</evidence>
<feature type="domain" description="DH" evidence="4">
    <location>
        <begin position="170"/>
        <end position="353"/>
    </location>
</feature>
<dbReference type="SMART" id="SM00325">
    <property type="entry name" value="RhoGEF"/>
    <property type="match status" value="1"/>
</dbReference>
<dbReference type="GO" id="GO:0005737">
    <property type="term" value="C:cytoplasm"/>
    <property type="evidence" value="ECO:0007669"/>
    <property type="project" value="TreeGrafter"/>
</dbReference>
<keyword evidence="3" id="KW-0472">Membrane</keyword>
<dbReference type="InterPro" id="IPR051336">
    <property type="entry name" value="RhoGEF_Guanine_NuclExch_SF"/>
</dbReference>
<name>A0A3B0JHR7_DROGU</name>
<proteinExistence type="predicted"/>
<keyword evidence="3" id="KW-1133">Transmembrane helix</keyword>
<dbReference type="SUPFAM" id="SSF48065">
    <property type="entry name" value="DBL homology domain (DH-domain)"/>
    <property type="match status" value="1"/>
</dbReference>
<gene>
    <name evidence="5" type="ORF">DGUA_6G002642</name>
</gene>
<organism evidence="5 6">
    <name type="scientific">Drosophila guanche</name>
    <name type="common">Fruit fly</name>
    <dbReference type="NCBI Taxonomy" id="7266"/>
    <lineage>
        <taxon>Eukaryota</taxon>
        <taxon>Metazoa</taxon>
        <taxon>Ecdysozoa</taxon>
        <taxon>Arthropoda</taxon>
        <taxon>Hexapoda</taxon>
        <taxon>Insecta</taxon>
        <taxon>Pterygota</taxon>
        <taxon>Neoptera</taxon>
        <taxon>Endopterygota</taxon>
        <taxon>Diptera</taxon>
        <taxon>Brachycera</taxon>
        <taxon>Muscomorpha</taxon>
        <taxon>Ephydroidea</taxon>
        <taxon>Drosophilidae</taxon>
        <taxon>Drosophila</taxon>
        <taxon>Sophophora</taxon>
    </lineage>
</organism>
<dbReference type="InterPro" id="IPR000219">
    <property type="entry name" value="DH_dom"/>
</dbReference>
<reference evidence="6" key="1">
    <citation type="submission" date="2018-01" db="EMBL/GenBank/DDBJ databases">
        <authorList>
            <person name="Alioto T."/>
            <person name="Alioto T."/>
        </authorList>
    </citation>
    <scope>NUCLEOTIDE SEQUENCE [LARGE SCALE GENOMIC DNA]</scope>
</reference>
<dbReference type="STRING" id="7266.A0A3B0JHR7"/>
<dbReference type="Gene3D" id="1.20.900.10">
    <property type="entry name" value="Dbl homology (DH) domain"/>
    <property type="match status" value="1"/>
</dbReference>
<dbReference type="PANTHER" id="PTHR22826">
    <property type="entry name" value="RHO GUANINE EXCHANGE FACTOR-RELATED"/>
    <property type="match status" value="1"/>
</dbReference>
<dbReference type="PROSITE" id="PS50010">
    <property type="entry name" value="DH_2"/>
    <property type="match status" value="1"/>
</dbReference>
<keyword evidence="1" id="KW-0344">Guanine-nucleotide releasing factor</keyword>
<feature type="transmembrane region" description="Helical" evidence="3">
    <location>
        <begin position="500"/>
        <end position="518"/>
    </location>
</feature>
<evidence type="ECO:0000256" key="3">
    <source>
        <dbReference type="SAM" id="Phobius"/>
    </source>
</evidence>
<dbReference type="PANTHER" id="PTHR22826:SF209">
    <property type="entry name" value="DH DOMAIN-CONTAINING PROTEIN"/>
    <property type="match status" value="1"/>
</dbReference>
<dbReference type="EMBL" id="OUUW01000001">
    <property type="protein sequence ID" value="SPP74930.1"/>
    <property type="molecule type" value="Genomic_DNA"/>
</dbReference>
<protein>
    <submittedName>
        <fullName evidence="5">Blast:Kalirin</fullName>
    </submittedName>
</protein>